<keyword evidence="7 17" id="KW-0285">Flavoprotein</keyword>
<evidence type="ECO:0000313" key="21">
    <source>
        <dbReference type="Proteomes" id="UP001317705"/>
    </source>
</evidence>
<evidence type="ECO:0000256" key="5">
    <source>
        <dbReference type="ARBA" id="ARBA00014791"/>
    </source>
</evidence>
<keyword evidence="13" id="KW-1015">Disulfide bond</keyword>
<dbReference type="InterPro" id="IPR036188">
    <property type="entry name" value="FAD/NAD-bd_sf"/>
</dbReference>
<dbReference type="PIRSF" id="PIRSF000350">
    <property type="entry name" value="Mercury_reductase_MerA"/>
    <property type="match status" value="1"/>
</dbReference>
<dbReference type="InterPro" id="IPR016156">
    <property type="entry name" value="FAD/NAD-linked_Rdtase_dimer_sf"/>
</dbReference>
<dbReference type="PANTHER" id="PTHR43014">
    <property type="entry name" value="MERCURIC REDUCTASE"/>
    <property type="match status" value="1"/>
</dbReference>
<dbReference type="SUPFAM" id="SSF51905">
    <property type="entry name" value="FAD/NAD(P)-binding domain"/>
    <property type="match status" value="1"/>
</dbReference>
<evidence type="ECO:0000256" key="7">
    <source>
        <dbReference type="ARBA" id="ARBA00022630"/>
    </source>
</evidence>
<keyword evidence="21" id="KW-1185">Reference proteome</keyword>
<reference evidence="20 21" key="1">
    <citation type="submission" date="2022-12" db="EMBL/GenBank/DDBJ databases">
        <title>Polyphasic characterization of Geotalea uranireducens NIT-SL11 newly isolated from a complex of sewage sludge and microbially reduced graphene oxide.</title>
        <authorList>
            <person name="Xie L."/>
            <person name="Yoshida N."/>
            <person name="Meng L."/>
        </authorList>
    </citation>
    <scope>NUCLEOTIDE SEQUENCE [LARGE SCALE GENOMIC DNA]</scope>
    <source>
        <strain evidence="20 21">NIT-SL11</strain>
    </source>
</reference>
<dbReference type="InterPro" id="IPR001100">
    <property type="entry name" value="Pyr_nuc-diS_OxRdtase"/>
</dbReference>
<evidence type="ECO:0000256" key="4">
    <source>
        <dbReference type="ARBA" id="ARBA00012661"/>
    </source>
</evidence>
<comment type="cofactor">
    <cofactor evidence="1">
        <name>FAD</name>
        <dbReference type="ChEBI" id="CHEBI:57692"/>
    </cofactor>
</comment>
<dbReference type="SUPFAM" id="SSF55424">
    <property type="entry name" value="FAD/NAD-linked reductases, dimerisation (C-terminal) domain"/>
    <property type="match status" value="1"/>
</dbReference>
<evidence type="ECO:0000256" key="1">
    <source>
        <dbReference type="ARBA" id="ARBA00001974"/>
    </source>
</evidence>
<feature type="domain" description="FAD/NAD(P)-binding" evidence="19">
    <location>
        <begin position="6"/>
        <end position="323"/>
    </location>
</feature>
<keyword evidence="10" id="KW-0521">NADP</keyword>
<feature type="domain" description="Pyridine nucleotide-disulphide oxidoreductase dimerisation" evidence="18">
    <location>
        <begin position="344"/>
        <end position="449"/>
    </location>
</feature>
<organism evidence="20 21">
    <name type="scientific">Geotalea uraniireducens</name>
    <dbReference type="NCBI Taxonomy" id="351604"/>
    <lineage>
        <taxon>Bacteria</taxon>
        <taxon>Pseudomonadati</taxon>
        <taxon>Thermodesulfobacteriota</taxon>
        <taxon>Desulfuromonadia</taxon>
        <taxon>Geobacterales</taxon>
        <taxon>Geobacteraceae</taxon>
        <taxon>Geotalea</taxon>
    </lineage>
</organism>
<dbReference type="Gene3D" id="3.30.390.30">
    <property type="match status" value="1"/>
</dbReference>
<dbReference type="RefSeq" id="WP_282000958.1">
    <property type="nucleotide sequence ID" value="NZ_AP027151.1"/>
</dbReference>
<keyword evidence="11" id="KW-0476">Mercury</keyword>
<dbReference type="EC" id="1.16.1.1" evidence="4"/>
<evidence type="ECO:0000256" key="13">
    <source>
        <dbReference type="ARBA" id="ARBA00023157"/>
    </source>
</evidence>
<name>A0ABM8ERA1_9BACT</name>
<evidence type="ECO:0000256" key="10">
    <source>
        <dbReference type="ARBA" id="ARBA00022857"/>
    </source>
</evidence>
<keyword evidence="14 17" id="KW-0676">Redox-active center</keyword>
<proteinExistence type="inferred from homology"/>
<keyword evidence="8" id="KW-0479">Metal-binding</keyword>
<evidence type="ECO:0000256" key="2">
    <source>
        <dbReference type="ARBA" id="ARBA00007532"/>
    </source>
</evidence>
<evidence type="ECO:0000256" key="8">
    <source>
        <dbReference type="ARBA" id="ARBA00022723"/>
    </source>
</evidence>
<accession>A0ABM8ERA1</accession>
<dbReference type="Pfam" id="PF07992">
    <property type="entry name" value="Pyr_redox_2"/>
    <property type="match status" value="1"/>
</dbReference>
<dbReference type="InterPro" id="IPR004099">
    <property type="entry name" value="Pyr_nucl-diS_OxRdtase_dimer"/>
</dbReference>
<dbReference type="NCBIfam" id="TIGR02053">
    <property type="entry name" value="MerA"/>
    <property type="match status" value="1"/>
</dbReference>
<evidence type="ECO:0000256" key="6">
    <source>
        <dbReference type="ARBA" id="ARBA00022466"/>
    </source>
</evidence>
<evidence type="ECO:0000256" key="17">
    <source>
        <dbReference type="RuleBase" id="RU003691"/>
    </source>
</evidence>
<dbReference type="Gene3D" id="3.50.50.60">
    <property type="entry name" value="FAD/NAD(P)-binding domain"/>
    <property type="match status" value="2"/>
</dbReference>
<evidence type="ECO:0000256" key="16">
    <source>
        <dbReference type="ARBA" id="ARBA00048984"/>
    </source>
</evidence>
<evidence type="ECO:0000256" key="12">
    <source>
        <dbReference type="ARBA" id="ARBA00023002"/>
    </source>
</evidence>
<keyword evidence="6" id="KW-0475">Mercuric resistance</keyword>
<dbReference type="Proteomes" id="UP001317705">
    <property type="component" value="Chromosome"/>
</dbReference>
<protein>
    <recommendedName>
        <fullName evidence="5">Mercuric reductase</fullName>
        <ecNumber evidence="4">1.16.1.1</ecNumber>
    </recommendedName>
    <alternativeName>
        <fullName evidence="15">Hg(II) reductase</fullName>
    </alternativeName>
</protein>
<dbReference type="InterPro" id="IPR012999">
    <property type="entry name" value="Pyr_OxRdtase_I_AS"/>
</dbReference>
<keyword evidence="12 17" id="KW-0560">Oxidoreductase</keyword>
<dbReference type="Pfam" id="PF02852">
    <property type="entry name" value="Pyr_redox_dim"/>
    <property type="match status" value="1"/>
</dbReference>
<evidence type="ECO:0000256" key="9">
    <source>
        <dbReference type="ARBA" id="ARBA00022827"/>
    </source>
</evidence>
<evidence type="ECO:0000259" key="19">
    <source>
        <dbReference type="Pfam" id="PF07992"/>
    </source>
</evidence>
<dbReference type="PRINTS" id="PR00411">
    <property type="entry name" value="PNDRDTASEI"/>
</dbReference>
<dbReference type="PANTHER" id="PTHR43014:SF4">
    <property type="entry name" value="PYRIDINE NUCLEOTIDE-DISULFIDE OXIDOREDUCTASE RCLA-RELATED"/>
    <property type="match status" value="1"/>
</dbReference>
<dbReference type="PROSITE" id="PS00076">
    <property type="entry name" value="PYRIDINE_REDOX_1"/>
    <property type="match status" value="1"/>
</dbReference>
<dbReference type="PRINTS" id="PR00368">
    <property type="entry name" value="FADPNR"/>
</dbReference>
<comment type="similarity">
    <text evidence="2 17">Belongs to the class-I pyridine nucleotide-disulfide oxidoreductase family.</text>
</comment>
<evidence type="ECO:0000256" key="15">
    <source>
        <dbReference type="ARBA" id="ARBA00031725"/>
    </source>
</evidence>
<evidence type="ECO:0000259" key="18">
    <source>
        <dbReference type="Pfam" id="PF02852"/>
    </source>
</evidence>
<evidence type="ECO:0000256" key="11">
    <source>
        <dbReference type="ARBA" id="ARBA00022914"/>
    </source>
</evidence>
<gene>
    <name evidence="20" type="primary">lpdA-3</name>
    <name evidence="20" type="ORF">GURASL_37940</name>
</gene>
<comment type="catalytic activity">
    <reaction evidence="16">
        <text>Hg + NADP(+) + H(+) = Hg(2+) + NADPH</text>
        <dbReference type="Rhea" id="RHEA:23856"/>
        <dbReference type="ChEBI" id="CHEBI:15378"/>
        <dbReference type="ChEBI" id="CHEBI:16170"/>
        <dbReference type="ChEBI" id="CHEBI:16793"/>
        <dbReference type="ChEBI" id="CHEBI:57783"/>
        <dbReference type="ChEBI" id="CHEBI:58349"/>
        <dbReference type="EC" id="1.16.1.1"/>
    </reaction>
</comment>
<dbReference type="InterPro" id="IPR023753">
    <property type="entry name" value="FAD/NAD-binding_dom"/>
</dbReference>
<dbReference type="EMBL" id="AP027151">
    <property type="protein sequence ID" value="BDV44871.1"/>
    <property type="molecule type" value="Genomic_DNA"/>
</dbReference>
<sequence length="468" mass="49430">MSDPHDLVILGSGSTAFAAALRAQSYGARVLMVEKSVLGGTCINWGCVPSKTLIHAALFYQEGMLGARLGLGRCSGDIDFPRLLAHKEEAVRYLRKSKYLDILQNVPGLELVKGTGRFIAPDCLEVNDRQIRAQRFLIATGGNPRILNFPGMEQTPYLTSRSALLLKRLPRSLVIIGGGVIALELGQMFLRLGSKVTVLEHGPRVLPPVEPEVAQAVQQALAAEGMEFALDTAICAVSGDETAVRVEVEREGRRESYTGEKLLLAVGTAPATAGIGLEQAGVATDAKGFVTVDARMRTSASGIWAAGDVVGGMMIATVGAREGIVAADDMFNPGCSCTMNYQSIPMAIFTDPEVGTVGYTEEAARQAGFEVTTNVMPVTAIPKAHITGHTAGAIKLVADQASGRLLGAHLACHRGAELINEAALAIHLGATVQDLANALHVYPSIGEGLRLCAQGFSRDINRLSCCAE</sequence>
<dbReference type="InterPro" id="IPR021179">
    <property type="entry name" value="Mercury_reductase_MerA"/>
</dbReference>
<comment type="subunit">
    <text evidence="3">Homodimer.</text>
</comment>
<keyword evidence="9 17" id="KW-0274">FAD</keyword>
<evidence type="ECO:0000256" key="14">
    <source>
        <dbReference type="ARBA" id="ARBA00023284"/>
    </source>
</evidence>
<evidence type="ECO:0000256" key="3">
    <source>
        <dbReference type="ARBA" id="ARBA00011738"/>
    </source>
</evidence>
<evidence type="ECO:0000313" key="20">
    <source>
        <dbReference type="EMBL" id="BDV44871.1"/>
    </source>
</evidence>